<evidence type="ECO:0000256" key="1">
    <source>
        <dbReference type="SAM" id="Phobius"/>
    </source>
</evidence>
<accession>A0ABP6ZRH8</accession>
<comment type="caution">
    <text evidence="2">The sequence shown here is derived from an EMBL/GenBank/DDBJ whole genome shotgun (WGS) entry which is preliminary data.</text>
</comment>
<gene>
    <name evidence="2" type="ORF">GCM10022223_33520</name>
</gene>
<name>A0ABP6ZRH8_9ACTN</name>
<evidence type="ECO:0000313" key="3">
    <source>
        <dbReference type="Proteomes" id="UP001501074"/>
    </source>
</evidence>
<reference evidence="3" key="1">
    <citation type="journal article" date="2019" name="Int. J. Syst. Evol. Microbiol.">
        <title>The Global Catalogue of Microorganisms (GCM) 10K type strain sequencing project: providing services to taxonomists for standard genome sequencing and annotation.</title>
        <authorList>
            <consortium name="The Broad Institute Genomics Platform"/>
            <consortium name="The Broad Institute Genome Sequencing Center for Infectious Disease"/>
            <person name="Wu L."/>
            <person name="Ma J."/>
        </authorList>
    </citation>
    <scope>NUCLEOTIDE SEQUENCE [LARGE SCALE GENOMIC DNA]</scope>
    <source>
        <strain evidence="3">JCM 16902</strain>
    </source>
</reference>
<keyword evidence="1" id="KW-1133">Transmembrane helix</keyword>
<sequence length="75" mass="8099">MTFALTVLMSQLVPLAVLLLVAVIFAGTGLLFGFFLPGESILFAAGRLAAVVVFRPRRRAQGATDRPVERELVQV</sequence>
<keyword evidence="1" id="KW-0812">Transmembrane</keyword>
<keyword evidence="1" id="KW-0472">Membrane</keyword>
<dbReference type="Proteomes" id="UP001501074">
    <property type="component" value="Unassembled WGS sequence"/>
</dbReference>
<dbReference type="EMBL" id="BAAAZO010000005">
    <property type="protein sequence ID" value="GAA3614550.1"/>
    <property type="molecule type" value="Genomic_DNA"/>
</dbReference>
<dbReference type="RefSeq" id="WP_231487519.1">
    <property type="nucleotide sequence ID" value="NZ_BAAAZO010000005.1"/>
</dbReference>
<protein>
    <submittedName>
        <fullName evidence="2">Uncharacterized protein</fullName>
    </submittedName>
</protein>
<organism evidence="2 3">
    <name type="scientific">Kineosporia mesophila</name>
    <dbReference type="NCBI Taxonomy" id="566012"/>
    <lineage>
        <taxon>Bacteria</taxon>
        <taxon>Bacillati</taxon>
        <taxon>Actinomycetota</taxon>
        <taxon>Actinomycetes</taxon>
        <taxon>Kineosporiales</taxon>
        <taxon>Kineosporiaceae</taxon>
        <taxon>Kineosporia</taxon>
    </lineage>
</organism>
<keyword evidence="3" id="KW-1185">Reference proteome</keyword>
<feature type="transmembrane region" description="Helical" evidence="1">
    <location>
        <begin position="12"/>
        <end position="34"/>
    </location>
</feature>
<evidence type="ECO:0000313" key="2">
    <source>
        <dbReference type="EMBL" id="GAA3614550.1"/>
    </source>
</evidence>
<proteinExistence type="predicted"/>